<dbReference type="EMBL" id="CP053921">
    <property type="protein sequence ID" value="QKG72370.1"/>
    <property type="molecule type" value="Genomic_DNA"/>
</dbReference>
<dbReference type="Pfam" id="PF26624">
    <property type="entry name" value="DUF8200"/>
    <property type="match status" value="1"/>
</dbReference>
<dbReference type="KEGG" id="emv:HQR01_13900"/>
<gene>
    <name evidence="2" type="ORF">HQR01_13900</name>
</gene>
<keyword evidence="3" id="KW-1185">Reference proteome</keyword>
<evidence type="ECO:0000313" key="2">
    <source>
        <dbReference type="EMBL" id="QKG72370.1"/>
    </source>
</evidence>
<dbReference type="Proteomes" id="UP000504693">
    <property type="component" value="Chromosome"/>
</dbReference>
<dbReference type="InterPro" id="IPR058513">
    <property type="entry name" value="DUF8200"/>
</dbReference>
<dbReference type="AlphaFoldDB" id="A0A7D3XCH1"/>
<reference evidence="2 3" key="1">
    <citation type="submission" date="2020-05" db="EMBL/GenBank/DDBJ databases">
        <title>Erythrobacter mangrovi sp. nov., isolated from rhizosphere soil of mangrove plant (Kandelia candel).</title>
        <authorList>
            <person name="Ye Y.H."/>
        </authorList>
    </citation>
    <scope>NUCLEOTIDE SEQUENCE [LARGE SCALE GENOMIC DNA]</scope>
    <source>
        <strain evidence="2 3">EB310</strain>
    </source>
</reference>
<evidence type="ECO:0000256" key="1">
    <source>
        <dbReference type="SAM" id="SignalP"/>
    </source>
</evidence>
<protein>
    <submittedName>
        <fullName evidence="2">Uncharacterized protein</fullName>
    </submittedName>
</protein>
<feature type="chain" id="PRO_5028882618" evidence="1">
    <location>
        <begin position="37"/>
        <end position="113"/>
    </location>
</feature>
<proteinExistence type="predicted"/>
<dbReference type="InterPro" id="IPR058067">
    <property type="entry name" value="CC_3452-like"/>
</dbReference>
<organism evidence="2 3">
    <name type="scientific">Erythrobacter mangrovi</name>
    <dbReference type="NCBI Taxonomy" id="2739433"/>
    <lineage>
        <taxon>Bacteria</taxon>
        <taxon>Pseudomonadati</taxon>
        <taxon>Pseudomonadota</taxon>
        <taxon>Alphaproteobacteria</taxon>
        <taxon>Sphingomonadales</taxon>
        <taxon>Erythrobacteraceae</taxon>
        <taxon>Erythrobacter/Porphyrobacter group</taxon>
        <taxon>Erythrobacter</taxon>
    </lineage>
</organism>
<name>A0A7D3XCH1_9SPHN</name>
<dbReference type="NCBIfam" id="NF047636">
    <property type="entry name" value="CC_3452_fam"/>
    <property type="match status" value="1"/>
</dbReference>
<accession>A0A7D3XCH1</accession>
<feature type="signal peptide" evidence="1">
    <location>
        <begin position="1"/>
        <end position="36"/>
    </location>
</feature>
<keyword evidence="1" id="KW-0732">Signal</keyword>
<evidence type="ECO:0000313" key="3">
    <source>
        <dbReference type="Proteomes" id="UP000504693"/>
    </source>
</evidence>
<sequence length="113" mass="11604">MTLNLPRSTSLGAIIGAVAWTSLTFGAAITPTPAAAAASEPFYTVELSKPAEKGTVIAGGVAWSCKGTKCVAPKSNSRPLRVCRELQKEHGDITGFTARGEALAEDALAKCNG</sequence>
<dbReference type="RefSeq" id="WP_173215568.1">
    <property type="nucleotide sequence ID" value="NZ_CP053921.1"/>
</dbReference>